<organism evidence="2 3">
    <name type="scientific">Flavihumibacter fluminis</name>
    <dbReference type="NCBI Taxonomy" id="2909236"/>
    <lineage>
        <taxon>Bacteria</taxon>
        <taxon>Pseudomonadati</taxon>
        <taxon>Bacteroidota</taxon>
        <taxon>Chitinophagia</taxon>
        <taxon>Chitinophagales</taxon>
        <taxon>Chitinophagaceae</taxon>
        <taxon>Flavihumibacter</taxon>
    </lineage>
</organism>
<dbReference type="EMBL" id="JAKEVY010000001">
    <property type="protein sequence ID" value="MCF1713964.1"/>
    <property type="molecule type" value="Genomic_DNA"/>
</dbReference>
<evidence type="ECO:0000313" key="2">
    <source>
        <dbReference type="EMBL" id="MCF1713964.1"/>
    </source>
</evidence>
<gene>
    <name evidence="2" type="ORF">L0U88_04875</name>
</gene>
<keyword evidence="1" id="KW-0732">Signal</keyword>
<sequence>MKRILPLVIISFFCICKQASAQFETMKDSVVMLYGVVMTADSLDGIPAVSVSIKGSGRGTITNDQGVFSIVALKGNIIEFTSVGYKPKIVEIPRNLEGNQFSIVQLMVVDTQYLPATIIRPRPTREQFERDFVNMQVPDDDLEIARKNTNEQTRRALMNILPADGKEAANYALRQQATRYSYQGTTPPINLMNPMAWAEFIKSWKRGDFKRKN</sequence>
<dbReference type="InterPro" id="IPR008969">
    <property type="entry name" value="CarboxyPept-like_regulatory"/>
</dbReference>
<evidence type="ECO:0000313" key="3">
    <source>
        <dbReference type="Proteomes" id="UP001200145"/>
    </source>
</evidence>
<comment type="caution">
    <text evidence="2">The sequence shown here is derived from an EMBL/GenBank/DDBJ whole genome shotgun (WGS) entry which is preliminary data.</text>
</comment>
<proteinExistence type="predicted"/>
<name>A0ABS9BGI8_9BACT</name>
<feature type="signal peptide" evidence="1">
    <location>
        <begin position="1"/>
        <end position="21"/>
    </location>
</feature>
<feature type="chain" id="PRO_5045994839" evidence="1">
    <location>
        <begin position="22"/>
        <end position="213"/>
    </location>
</feature>
<dbReference type="Pfam" id="PF13715">
    <property type="entry name" value="CarbopepD_reg_2"/>
    <property type="match status" value="1"/>
</dbReference>
<dbReference type="RefSeq" id="WP_234864491.1">
    <property type="nucleotide sequence ID" value="NZ_JAKEVY010000001.1"/>
</dbReference>
<keyword evidence="3" id="KW-1185">Reference proteome</keyword>
<protein>
    <submittedName>
        <fullName evidence="2">Carboxypeptidase-like regulatory domain-containing protein</fullName>
    </submittedName>
</protein>
<dbReference type="SUPFAM" id="SSF49464">
    <property type="entry name" value="Carboxypeptidase regulatory domain-like"/>
    <property type="match status" value="1"/>
</dbReference>
<reference evidence="2 3" key="1">
    <citation type="submission" date="2022-01" db="EMBL/GenBank/DDBJ databases">
        <title>Flavihumibacter sp. nov., isolated from sediment of a river.</title>
        <authorList>
            <person name="Liu H."/>
        </authorList>
    </citation>
    <scope>NUCLEOTIDE SEQUENCE [LARGE SCALE GENOMIC DNA]</scope>
    <source>
        <strain evidence="2 3">RY-1</strain>
    </source>
</reference>
<evidence type="ECO:0000256" key="1">
    <source>
        <dbReference type="SAM" id="SignalP"/>
    </source>
</evidence>
<accession>A0ABS9BGI8</accession>
<dbReference type="Proteomes" id="UP001200145">
    <property type="component" value="Unassembled WGS sequence"/>
</dbReference>